<gene>
    <name evidence="1" type="ORF">MRB53_000555</name>
</gene>
<dbReference type="EMBL" id="CM056809">
    <property type="protein sequence ID" value="KAJ8647532.1"/>
    <property type="molecule type" value="Genomic_DNA"/>
</dbReference>
<organism evidence="1 2">
    <name type="scientific">Persea americana</name>
    <name type="common">Avocado</name>
    <dbReference type="NCBI Taxonomy" id="3435"/>
    <lineage>
        <taxon>Eukaryota</taxon>
        <taxon>Viridiplantae</taxon>
        <taxon>Streptophyta</taxon>
        <taxon>Embryophyta</taxon>
        <taxon>Tracheophyta</taxon>
        <taxon>Spermatophyta</taxon>
        <taxon>Magnoliopsida</taxon>
        <taxon>Magnoliidae</taxon>
        <taxon>Laurales</taxon>
        <taxon>Lauraceae</taxon>
        <taxon>Persea</taxon>
    </lineage>
</organism>
<name>A0ACC2MP62_PERAE</name>
<protein>
    <submittedName>
        <fullName evidence="1">Uncharacterized protein</fullName>
    </submittedName>
</protein>
<dbReference type="Proteomes" id="UP001234297">
    <property type="component" value="Chromosome 1"/>
</dbReference>
<proteinExistence type="predicted"/>
<evidence type="ECO:0000313" key="2">
    <source>
        <dbReference type="Proteomes" id="UP001234297"/>
    </source>
</evidence>
<accession>A0ACC2MP62</accession>
<evidence type="ECO:0000313" key="1">
    <source>
        <dbReference type="EMBL" id="KAJ8647532.1"/>
    </source>
</evidence>
<reference evidence="1 2" key="1">
    <citation type="journal article" date="2022" name="Hortic Res">
        <title>A haplotype resolved chromosomal level avocado genome allows analysis of novel avocado genes.</title>
        <authorList>
            <person name="Nath O."/>
            <person name="Fletcher S.J."/>
            <person name="Hayward A."/>
            <person name="Shaw L.M."/>
            <person name="Masouleh A.K."/>
            <person name="Furtado A."/>
            <person name="Henry R.J."/>
            <person name="Mitter N."/>
        </authorList>
    </citation>
    <scope>NUCLEOTIDE SEQUENCE [LARGE SCALE GENOMIC DNA]</scope>
    <source>
        <strain evidence="2">cv. Hass</strain>
    </source>
</reference>
<comment type="caution">
    <text evidence="1">The sequence shown here is derived from an EMBL/GenBank/DDBJ whole genome shotgun (WGS) entry which is preliminary data.</text>
</comment>
<keyword evidence="2" id="KW-1185">Reference proteome</keyword>
<sequence>MILAVGYTRLARGMVERRTLSMGGPHNGPLGLEVMDLCAHGSSPTSHYGSSILDRDVVYGPENGSGRDFGRVGSDWF</sequence>